<dbReference type="GeneID" id="113214440"/>
<dbReference type="KEGG" id="foc:113214440"/>
<protein>
    <submittedName>
        <fullName evidence="2">STAGA complex 65 subunit gamma</fullName>
    </submittedName>
</protein>
<dbReference type="AlphaFoldDB" id="A0A6J1T8J0"/>
<dbReference type="CDD" id="cd06847">
    <property type="entry name" value="HFD_SUPT7L"/>
    <property type="match status" value="1"/>
</dbReference>
<dbReference type="GO" id="GO:0003713">
    <property type="term" value="F:transcription coactivator activity"/>
    <property type="evidence" value="ECO:0007669"/>
    <property type="project" value="TreeGrafter"/>
</dbReference>
<proteinExistence type="predicted"/>
<organism evidence="1 2">
    <name type="scientific">Frankliniella occidentalis</name>
    <name type="common">Western flower thrips</name>
    <name type="synonym">Euthrips occidentalis</name>
    <dbReference type="NCBI Taxonomy" id="133901"/>
    <lineage>
        <taxon>Eukaryota</taxon>
        <taxon>Metazoa</taxon>
        <taxon>Ecdysozoa</taxon>
        <taxon>Arthropoda</taxon>
        <taxon>Hexapoda</taxon>
        <taxon>Insecta</taxon>
        <taxon>Pterygota</taxon>
        <taxon>Neoptera</taxon>
        <taxon>Paraneoptera</taxon>
        <taxon>Thysanoptera</taxon>
        <taxon>Terebrantia</taxon>
        <taxon>Thripoidea</taxon>
        <taxon>Thripidae</taxon>
        <taxon>Frankliniella</taxon>
    </lineage>
</organism>
<dbReference type="OrthoDB" id="6021257at2759"/>
<evidence type="ECO:0000313" key="1">
    <source>
        <dbReference type="Proteomes" id="UP000504606"/>
    </source>
</evidence>
<dbReference type="PANTHER" id="PTHR28598:SF1">
    <property type="entry name" value="STAGA COMPLEX 65 SUBUNIT GAMMA"/>
    <property type="match status" value="1"/>
</dbReference>
<name>A0A6J1T8J0_FRAOC</name>
<dbReference type="PANTHER" id="PTHR28598">
    <property type="entry name" value="STAGA COMPLEX 65 SUBUNIT GAMMA"/>
    <property type="match status" value="1"/>
</dbReference>
<evidence type="ECO:0000313" key="2">
    <source>
        <dbReference type="RefSeq" id="XP_026289613.1"/>
    </source>
</evidence>
<dbReference type="GO" id="GO:0000124">
    <property type="term" value="C:SAGA complex"/>
    <property type="evidence" value="ECO:0007669"/>
    <property type="project" value="InterPro"/>
</dbReference>
<accession>A0A6J1T8J0</accession>
<dbReference type="Proteomes" id="UP000504606">
    <property type="component" value="Unplaced"/>
</dbReference>
<sequence length="377" mass="41988">MNTSTSHWGSIRSPLKHWGEYDGAEAATSVLDLKDVSNELVEDLIEKSCSVEYTKGDPLDSLGEDDLDPESYSIDREVSYSLDLRKHATALKQLIALANGRISSPASQFHQRLPAAPPPPQRPATHLKHPVVHPLGFLPTRHTPFTLGQGSPPEELCLDSCLHILTKSISALAAHSGWDASMSETLYVFRDAVDDFLRRLTGMLRVAVDQEALQGGNNFPDPVEQVFHTMGLGSIRDLHNYYQVQILGQIQRWEKICLQLTNEYVELADSYNVALPSSSAWNNSIKQEVSEIEEGDEGDVDVPQLHFPSTSDGDLTLQPSATLRTGFEMLHSLERQQLLEEDEEYKEDMPDIKIEPAVVESIPSSTSSHPSKRVRRI</sequence>
<keyword evidence="1" id="KW-1185">Reference proteome</keyword>
<dbReference type="InterPro" id="IPR039460">
    <property type="entry name" value="SUPT7L/Spt7"/>
</dbReference>
<reference evidence="2" key="1">
    <citation type="submission" date="2025-08" db="UniProtKB">
        <authorList>
            <consortium name="RefSeq"/>
        </authorList>
    </citation>
    <scope>IDENTIFICATION</scope>
    <source>
        <tissue evidence="2">Whole organism</tissue>
    </source>
</reference>
<dbReference type="RefSeq" id="XP_026289613.1">
    <property type="nucleotide sequence ID" value="XM_026433828.2"/>
</dbReference>
<gene>
    <name evidence="2" type="primary">LOC113214440</name>
</gene>